<protein>
    <submittedName>
        <fullName evidence="3">Hydroxyacylglutathione hydrolase</fullName>
    </submittedName>
</protein>
<dbReference type="RefSeq" id="WP_177169629.1">
    <property type="nucleotide sequence ID" value="NZ_FOGV01000004.1"/>
</dbReference>
<dbReference type="InterPro" id="IPR044528">
    <property type="entry name" value="POD-like_MBL-fold"/>
</dbReference>
<dbReference type="GO" id="GO:0006749">
    <property type="term" value="P:glutathione metabolic process"/>
    <property type="evidence" value="ECO:0007669"/>
    <property type="project" value="InterPro"/>
</dbReference>
<dbReference type="InterPro" id="IPR051682">
    <property type="entry name" value="Mito_Persulfide_Diox"/>
</dbReference>
<dbReference type="SUPFAM" id="SSF52821">
    <property type="entry name" value="Rhodanese/Cell cycle control phosphatase"/>
    <property type="match status" value="2"/>
</dbReference>
<sequence length="472" mass="52352">MFLKTFFDHALAQHSYMVGCQQTGEAAVIDPSRNVDEYFDVAEEEELTITRVLETHIHADYVSGSREMAERASATIYYSREGEGDPSGEYNWDKSLSTHGLRDGDKIQMGKVSLDVLHTPGHTPEHISFILTDGAASDKPIGMFTGDFLFVGDVGRPDLLEKAVGVQDSAKKGAKQMFASLKKIADMDPSLQIWPGHGAGSACGKSLGAVPTSSLGYELKTNPALQHETEESFVDFLLAEQPTPPAYFAVMKRINKTGPQLLRDAKSAYRYGANVKKIDELLRRDVTVIDARSREAYAQSHIPGTINIPFDSTFANWMGSLVSYEKPVFFIAEPHTFDEIKHAMNAIGLDQTEGFFSPMILDQYEAAYGTSDYPVHTPKTAYEKQRSNELNIVDVREEYEYEKLHVDGAYNMVMNDISERHTELPSGPIAVYCGSGARSAIAASLLKEKGFDVRNIKGGFMRWRNEELPTSS</sequence>
<keyword evidence="3" id="KW-0378">Hydrolase</keyword>
<dbReference type="GO" id="GO:0016787">
    <property type="term" value="F:hydrolase activity"/>
    <property type="evidence" value="ECO:0007669"/>
    <property type="project" value="UniProtKB-KW"/>
</dbReference>
<dbReference type="SMART" id="SM00450">
    <property type="entry name" value="RHOD"/>
    <property type="match status" value="2"/>
</dbReference>
<dbReference type="Proteomes" id="UP000199318">
    <property type="component" value="Unassembled WGS sequence"/>
</dbReference>
<dbReference type="Gene3D" id="3.60.15.10">
    <property type="entry name" value="Ribonuclease Z/Hydroxyacylglutathione hydrolase-like"/>
    <property type="match status" value="1"/>
</dbReference>
<dbReference type="FunFam" id="3.60.15.10:FF:000030">
    <property type="entry name" value="Metallo-beta-lactamase family protein"/>
    <property type="match status" value="1"/>
</dbReference>
<gene>
    <name evidence="3" type="ORF">SAMN05444126_104139</name>
</gene>
<dbReference type="PANTHER" id="PTHR43084:SF1">
    <property type="entry name" value="PERSULFIDE DIOXYGENASE ETHE1, MITOCHONDRIAL"/>
    <property type="match status" value="1"/>
</dbReference>
<dbReference type="SMART" id="SM00849">
    <property type="entry name" value="Lactamase_B"/>
    <property type="match status" value="1"/>
</dbReference>
<evidence type="ECO:0000256" key="1">
    <source>
        <dbReference type="ARBA" id="ARBA00022723"/>
    </source>
</evidence>
<dbReference type="InterPro" id="IPR001763">
    <property type="entry name" value="Rhodanese-like_dom"/>
</dbReference>
<evidence type="ECO:0000313" key="4">
    <source>
        <dbReference type="Proteomes" id="UP000199318"/>
    </source>
</evidence>
<name>A0A1H9RG98_9BACI</name>
<dbReference type="InterPro" id="IPR036866">
    <property type="entry name" value="RibonucZ/Hydroxyglut_hydro"/>
</dbReference>
<dbReference type="InterPro" id="IPR036873">
    <property type="entry name" value="Rhodanese-like_dom_sf"/>
</dbReference>
<dbReference type="SUPFAM" id="SSF56281">
    <property type="entry name" value="Metallo-hydrolase/oxidoreductase"/>
    <property type="match status" value="1"/>
</dbReference>
<keyword evidence="1" id="KW-0479">Metal-binding</keyword>
<dbReference type="AlphaFoldDB" id="A0A1H9RG98"/>
<dbReference type="CDD" id="cd00158">
    <property type="entry name" value="RHOD"/>
    <property type="match status" value="1"/>
</dbReference>
<keyword evidence="4" id="KW-1185">Reference proteome</keyword>
<feature type="domain" description="Rhodanese" evidence="2">
    <location>
        <begin position="386"/>
        <end position="472"/>
    </location>
</feature>
<dbReference type="Pfam" id="PF00753">
    <property type="entry name" value="Lactamase_B"/>
    <property type="match status" value="1"/>
</dbReference>
<dbReference type="Gene3D" id="3.40.250.10">
    <property type="entry name" value="Rhodanese-like domain"/>
    <property type="match status" value="2"/>
</dbReference>
<dbReference type="PANTHER" id="PTHR43084">
    <property type="entry name" value="PERSULFIDE DIOXYGENASE ETHE1"/>
    <property type="match status" value="1"/>
</dbReference>
<dbReference type="EMBL" id="FOGV01000004">
    <property type="protein sequence ID" value="SER71657.1"/>
    <property type="molecule type" value="Genomic_DNA"/>
</dbReference>
<dbReference type="CDD" id="cd07724">
    <property type="entry name" value="POD-like_MBL-fold"/>
    <property type="match status" value="1"/>
</dbReference>
<evidence type="ECO:0000259" key="2">
    <source>
        <dbReference type="PROSITE" id="PS50206"/>
    </source>
</evidence>
<dbReference type="InterPro" id="IPR001279">
    <property type="entry name" value="Metallo-B-lactamas"/>
</dbReference>
<dbReference type="PROSITE" id="PS50206">
    <property type="entry name" value="RHODANESE_3"/>
    <property type="match status" value="2"/>
</dbReference>
<proteinExistence type="predicted"/>
<dbReference type="GO" id="GO:0046872">
    <property type="term" value="F:metal ion binding"/>
    <property type="evidence" value="ECO:0007669"/>
    <property type="project" value="UniProtKB-KW"/>
</dbReference>
<reference evidence="4" key="1">
    <citation type="submission" date="2016-10" db="EMBL/GenBank/DDBJ databases">
        <authorList>
            <person name="de Groot N.N."/>
        </authorList>
    </citation>
    <scope>NUCLEOTIDE SEQUENCE [LARGE SCALE GENOMIC DNA]</scope>
    <source>
        <strain evidence="4">10nlg</strain>
    </source>
</reference>
<organism evidence="3 4">
    <name type="scientific">Salisediminibacterium halotolerans</name>
    <dbReference type="NCBI Taxonomy" id="517425"/>
    <lineage>
        <taxon>Bacteria</taxon>
        <taxon>Bacillati</taxon>
        <taxon>Bacillota</taxon>
        <taxon>Bacilli</taxon>
        <taxon>Bacillales</taxon>
        <taxon>Bacillaceae</taxon>
        <taxon>Salisediminibacterium</taxon>
    </lineage>
</organism>
<dbReference type="GO" id="GO:0070813">
    <property type="term" value="P:hydrogen sulfide metabolic process"/>
    <property type="evidence" value="ECO:0007669"/>
    <property type="project" value="TreeGrafter"/>
</dbReference>
<comment type="caution">
    <text evidence="3">The sequence shown here is derived from an EMBL/GenBank/DDBJ whole genome shotgun (WGS) entry which is preliminary data.</text>
</comment>
<evidence type="ECO:0000313" key="3">
    <source>
        <dbReference type="EMBL" id="SER71657.1"/>
    </source>
</evidence>
<dbReference type="Pfam" id="PF00581">
    <property type="entry name" value="Rhodanese"/>
    <property type="match status" value="2"/>
</dbReference>
<dbReference type="STRING" id="1464123.SAMN05444126_104139"/>
<accession>A0A1H9RG98</accession>
<feature type="domain" description="Rhodanese" evidence="2">
    <location>
        <begin position="282"/>
        <end position="312"/>
    </location>
</feature>
<dbReference type="GO" id="GO:0050313">
    <property type="term" value="F:sulfur dioxygenase activity"/>
    <property type="evidence" value="ECO:0007669"/>
    <property type="project" value="InterPro"/>
</dbReference>